<gene>
    <name evidence="2" type="ORF">GCM10025791_36440</name>
</gene>
<proteinExistence type="predicted"/>
<name>A0AAV3U6D6_9ALTE</name>
<keyword evidence="3" id="KW-1185">Reference proteome</keyword>
<evidence type="ECO:0000313" key="2">
    <source>
        <dbReference type="EMBL" id="GAA4952466.1"/>
    </source>
</evidence>
<accession>A0AAV3U6D6</accession>
<organism evidence="2 3">
    <name type="scientific">Halioxenophilus aromaticivorans</name>
    <dbReference type="NCBI Taxonomy" id="1306992"/>
    <lineage>
        <taxon>Bacteria</taxon>
        <taxon>Pseudomonadati</taxon>
        <taxon>Pseudomonadota</taxon>
        <taxon>Gammaproteobacteria</taxon>
        <taxon>Alteromonadales</taxon>
        <taxon>Alteromonadaceae</taxon>
        <taxon>Halioxenophilus</taxon>
    </lineage>
</organism>
<protein>
    <recommendedName>
        <fullName evidence="1">SnoaL-like domain-containing protein</fullName>
    </recommendedName>
</protein>
<sequence>MTNTTSKDQLNSELLHRLQRLENHQNIQAVVTDYLIAVDDLNDVEAVLDCFTEDAVFDMSGINYPTLTGKPALRDFFSNVFDSMTHHAHYATNFKLDSVTDNTAKCRTHVIGMGKTKQGEDVLFYLQYHLDMQYEDGRWRMSRFKGMALMPLEG</sequence>
<dbReference type="InterPro" id="IPR032710">
    <property type="entry name" value="NTF2-like_dom_sf"/>
</dbReference>
<dbReference type="Gene3D" id="3.10.450.50">
    <property type="match status" value="1"/>
</dbReference>
<dbReference type="InterPro" id="IPR037401">
    <property type="entry name" value="SnoaL-like"/>
</dbReference>
<dbReference type="Proteomes" id="UP001409585">
    <property type="component" value="Unassembled WGS sequence"/>
</dbReference>
<comment type="caution">
    <text evidence="2">The sequence shown here is derived from an EMBL/GenBank/DDBJ whole genome shotgun (WGS) entry which is preliminary data.</text>
</comment>
<dbReference type="CDD" id="cd00531">
    <property type="entry name" value="NTF2_like"/>
    <property type="match status" value="1"/>
</dbReference>
<evidence type="ECO:0000259" key="1">
    <source>
        <dbReference type="Pfam" id="PF13577"/>
    </source>
</evidence>
<dbReference type="AlphaFoldDB" id="A0AAV3U6D6"/>
<dbReference type="RefSeq" id="WP_345425837.1">
    <property type="nucleotide sequence ID" value="NZ_AP031496.1"/>
</dbReference>
<dbReference type="SUPFAM" id="SSF54427">
    <property type="entry name" value="NTF2-like"/>
    <property type="match status" value="1"/>
</dbReference>
<evidence type="ECO:0000313" key="3">
    <source>
        <dbReference type="Proteomes" id="UP001409585"/>
    </source>
</evidence>
<reference evidence="3" key="1">
    <citation type="journal article" date="2019" name="Int. J. Syst. Evol. Microbiol.">
        <title>The Global Catalogue of Microorganisms (GCM) 10K type strain sequencing project: providing services to taxonomists for standard genome sequencing and annotation.</title>
        <authorList>
            <consortium name="The Broad Institute Genomics Platform"/>
            <consortium name="The Broad Institute Genome Sequencing Center for Infectious Disease"/>
            <person name="Wu L."/>
            <person name="Ma J."/>
        </authorList>
    </citation>
    <scope>NUCLEOTIDE SEQUENCE [LARGE SCALE GENOMIC DNA]</scope>
    <source>
        <strain evidence="3">JCM 19134</strain>
    </source>
</reference>
<dbReference type="EMBL" id="BAABLX010000029">
    <property type="protein sequence ID" value="GAA4952466.1"/>
    <property type="molecule type" value="Genomic_DNA"/>
</dbReference>
<feature type="domain" description="SnoaL-like" evidence="1">
    <location>
        <begin position="19"/>
        <end position="144"/>
    </location>
</feature>
<dbReference type="Pfam" id="PF13577">
    <property type="entry name" value="SnoaL_4"/>
    <property type="match status" value="1"/>
</dbReference>